<dbReference type="AlphaFoldDB" id="A0AAI9K1L5"/>
<evidence type="ECO:0000256" key="4">
    <source>
        <dbReference type="ARBA" id="ARBA00022692"/>
    </source>
</evidence>
<protein>
    <submittedName>
        <fullName evidence="9">SLC13 family permease</fullName>
    </submittedName>
</protein>
<comment type="subcellular location">
    <subcellularLocation>
        <location evidence="1">Membrane</location>
        <topology evidence="1">Multi-pass membrane protein</topology>
    </subcellularLocation>
</comment>
<evidence type="ECO:0000256" key="6">
    <source>
        <dbReference type="ARBA" id="ARBA00023136"/>
    </source>
</evidence>
<organism evidence="9 10">
    <name type="scientific">Coprococcus eutactus</name>
    <dbReference type="NCBI Taxonomy" id="33043"/>
    <lineage>
        <taxon>Bacteria</taxon>
        <taxon>Bacillati</taxon>
        <taxon>Bacillota</taxon>
        <taxon>Clostridia</taxon>
        <taxon>Lachnospirales</taxon>
        <taxon>Lachnospiraceae</taxon>
        <taxon>Coprococcus</taxon>
    </lineage>
</organism>
<dbReference type="GO" id="GO:0005886">
    <property type="term" value="C:plasma membrane"/>
    <property type="evidence" value="ECO:0007669"/>
    <property type="project" value="TreeGrafter"/>
</dbReference>
<evidence type="ECO:0000259" key="8">
    <source>
        <dbReference type="Pfam" id="PF03600"/>
    </source>
</evidence>
<dbReference type="PANTHER" id="PTHR10283">
    <property type="entry name" value="SOLUTE CARRIER FAMILY 13 MEMBER"/>
    <property type="match status" value="1"/>
</dbReference>
<evidence type="ECO:0000256" key="2">
    <source>
        <dbReference type="ARBA" id="ARBA00006772"/>
    </source>
</evidence>
<keyword evidence="6 7" id="KW-0472">Membrane</keyword>
<keyword evidence="3" id="KW-0813">Transport</keyword>
<dbReference type="PANTHER" id="PTHR10283:SF82">
    <property type="entry name" value="SOLUTE CARRIER FAMILY 13 MEMBER 2"/>
    <property type="match status" value="1"/>
</dbReference>
<comment type="similarity">
    <text evidence="2">Belongs to the SLC13A/DASS transporter (TC 2.A.47) family. NADC subfamily.</text>
</comment>
<reference evidence="9" key="1">
    <citation type="submission" date="2020-06" db="EMBL/GenBank/DDBJ databases">
        <title>Characterization of fructooligosaccharide metabolism and fructooligosaccharide-degrading enzymes in human commensal butyrate producers.</title>
        <authorList>
            <person name="Tanno H."/>
            <person name="Fujii T."/>
            <person name="Hirano K."/>
            <person name="Maeno S."/>
            <person name="Tonozuka T."/>
            <person name="Sakamoto M."/>
            <person name="Ohkuma M."/>
            <person name="Tochio T."/>
            <person name="Endo A."/>
        </authorList>
    </citation>
    <scope>NUCLEOTIDE SEQUENCE</scope>
    <source>
        <strain evidence="9">JCM 31265</strain>
    </source>
</reference>
<feature type="transmembrane region" description="Helical" evidence="7">
    <location>
        <begin position="321"/>
        <end position="343"/>
    </location>
</feature>
<evidence type="ECO:0000256" key="1">
    <source>
        <dbReference type="ARBA" id="ARBA00004141"/>
    </source>
</evidence>
<dbReference type="InterPro" id="IPR004680">
    <property type="entry name" value="Cit_transptr-like_dom"/>
</dbReference>
<feature type="transmembrane region" description="Helical" evidence="7">
    <location>
        <begin position="448"/>
        <end position="467"/>
    </location>
</feature>
<feature type="domain" description="Citrate transporter-like" evidence="8">
    <location>
        <begin position="47"/>
        <end position="416"/>
    </location>
</feature>
<sequence length="473" mass="51810">MKERKRIVHLLIGPLLFGLFTALLPHGVFTTFESRAAIGTIMWMAYWWVTGPVDYAVTAFLPIALNAIFQMTDMSVVISNYADETILLLLGASIISVMWENTGLDKRIAITFLRLIGSSLRIQLVFWFVLSAVLSAVLPNAVVCATITPIAIAMLKYIGMDDIKTNKTASKILLTIAYATGLGGLASPLGGAMNLVTVEYIQQITGEEYMYSSWVVRFLPIMLILVLVNILFMIRDVKKTEMLGGSREYFVAKYKELPPMSYEEKIALVLFVLATVLAFTRQLYQSILPGLKPAYVFIICAIVSFLLTNKNGERIMVWKNVQGKIIWGLMYIFAGGLAAGTLINKSGAAEALGECISKLDMKGGFITVFVILAVTLLMSDVTSNTATAAVAMPLVISITQGCGLNPIPYIYVASVGVNLSYMLPTSIRAIPVGYGLSPKYMFKEGWKITLLVLAVMSVACALLLKYWPAFSSV</sequence>
<evidence type="ECO:0000256" key="3">
    <source>
        <dbReference type="ARBA" id="ARBA00022448"/>
    </source>
</evidence>
<evidence type="ECO:0000256" key="5">
    <source>
        <dbReference type="ARBA" id="ARBA00022989"/>
    </source>
</evidence>
<feature type="transmembrane region" description="Helical" evidence="7">
    <location>
        <begin position="124"/>
        <end position="152"/>
    </location>
</feature>
<evidence type="ECO:0000313" key="9">
    <source>
        <dbReference type="EMBL" id="GFO93885.1"/>
    </source>
</evidence>
<evidence type="ECO:0000313" key="10">
    <source>
        <dbReference type="Proteomes" id="UP000660047"/>
    </source>
</evidence>
<dbReference type="EMBL" id="BLYL01000004">
    <property type="protein sequence ID" value="GFO93885.1"/>
    <property type="molecule type" value="Genomic_DNA"/>
</dbReference>
<comment type="caution">
    <text evidence="9">The sequence shown here is derived from an EMBL/GenBank/DDBJ whole genome shotgun (WGS) entry which is preliminary data.</text>
</comment>
<feature type="transmembrane region" description="Helical" evidence="7">
    <location>
        <begin position="266"/>
        <end position="284"/>
    </location>
</feature>
<accession>A0AAI9K1L5</accession>
<proteinExistence type="inferred from homology"/>
<name>A0AAI9K1L5_9FIRM</name>
<dbReference type="RefSeq" id="WP_055146480.1">
    <property type="nucleotide sequence ID" value="NZ_BLYL01000004.1"/>
</dbReference>
<feature type="transmembrane region" description="Helical" evidence="7">
    <location>
        <begin position="81"/>
        <end position="99"/>
    </location>
</feature>
<keyword evidence="5 7" id="KW-1133">Transmembrane helix</keyword>
<keyword evidence="4 7" id="KW-0812">Transmembrane</keyword>
<gene>
    <name evidence="9" type="ORF">COEU31_09310</name>
</gene>
<dbReference type="Proteomes" id="UP000660047">
    <property type="component" value="Unassembled WGS sequence"/>
</dbReference>
<evidence type="ECO:0000256" key="7">
    <source>
        <dbReference type="SAM" id="Phobius"/>
    </source>
</evidence>
<feature type="transmembrane region" description="Helical" evidence="7">
    <location>
        <begin position="46"/>
        <end position="69"/>
    </location>
</feature>
<dbReference type="GO" id="GO:0022857">
    <property type="term" value="F:transmembrane transporter activity"/>
    <property type="evidence" value="ECO:0007669"/>
    <property type="project" value="TreeGrafter"/>
</dbReference>
<feature type="transmembrane region" description="Helical" evidence="7">
    <location>
        <begin position="290"/>
        <end position="309"/>
    </location>
</feature>
<feature type="transmembrane region" description="Helical" evidence="7">
    <location>
        <begin position="214"/>
        <end position="234"/>
    </location>
</feature>
<feature type="transmembrane region" description="Helical" evidence="7">
    <location>
        <begin position="172"/>
        <end position="194"/>
    </location>
</feature>
<dbReference type="Pfam" id="PF03600">
    <property type="entry name" value="CitMHS"/>
    <property type="match status" value="1"/>
</dbReference>
<feature type="transmembrane region" description="Helical" evidence="7">
    <location>
        <begin position="363"/>
        <end position="381"/>
    </location>
</feature>